<dbReference type="PANTHER" id="PTHR47805:SF1">
    <property type="entry name" value="SAGA-ASSOCIATED FACTOR 73"/>
    <property type="match status" value="1"/>
</dbReference>
<dbReference type="PANTHER" id="PTHR47805">
    <property type="entry name" value="SAGA-ASSOCIATED FACTOR 73"/>
    <property type="match status" value="1"/>
</dbReference>
<dbReference type="InterPro" id="IPR013243">
    <property type="entry name" value="SCA7_dom"/>
</dbReference>
<protein>
    <recommendedName>
        <fullName evidence="2">SCA7 domain-containing protein</fullName>
    </recommendedName>
</protein>
<dbReference type="GO" id="GO:0000124">
    <property type="term" value="C:SAGA complex"/>
    <property type="evidence" value="ECO:0007669"/>
    <property type="project" value="InterPro"/>
</dbReference>
<dbReference type="EMBL" id="RWJN01000037">
    <property type="protein sequence ID" value="TCD69628.1"/>
    <property type="molecule type" value="Genomic_DNA"/>
</dbReference>
<evidence type="ECO:0000259" key="2">
    <source>
        <dbReference type="PROSITE" id="PS51505"/>
    </source>
</evidence>
<reference evidence="3 4" key="1">
    <citation type="submission" date="2018-11" db="EMBL/GenBank/DDBJ databases">
        <title>Genome assembly of Steccherinum ochraceum LE-BIN_3174, the white-rot fungus of the Steccherinaceae family (The Residual Polyporoid clade, Polyporales, Basidiomycota).</title>
        <authorList>
            <person name="Fedorova T.V."/>
            <person name="Glazunova O.A."/>
            <person name="Landesman E.O."/>
            <person name="Moiseenko K.V."/>
            <person name="Psurtseva N.V."/>
            <person name="Savinova O.S."/>
            <person name="Shakhova N.V."/>
            <person name="Tyazhelova T.V."/>
            <person name="Vasina D.V."/>
        </authorList>
    </citation>
    <scope>NUCLEOTIDE SEQUENCE [LARGE SCALE GENOMIC DNA]</scope>
    <source>
        <strain evidence="3 4">LE-BIN_3174</strain>
    </source>
</reference>
<dbReference type="Proteomes" id="UP000292702">
    <property type="component" value="Unassembled WGS sequence"/>
</dbReference>
<feature type="compositionally biased region" description="Basic residues" evidence="1">
    <location>
        <begin position="132"/>
        <end position="146"/>
    </location>
</feature>
<dbReference type="GO" id="GO:1904802">
    <property type="term" value="P:RITS complex assembly"/>
    <property type="evidence" value="ECO:0007669"/>
    <property type="project" value="TreeGrafter"/>
</dbReference>
<feature type="region of interest" description="Disordered" evidence="1">
    <location>
        <begin position="74"/>
        <end position="154"/>
    </location>
</feature>
<feature type="domain" description="SCA7" evidence="2">
    <location>
        <begin position="143"/>
        <end position="209"/>
    </location>
</feature>
<comment type="caution">
    <text evidence="3">The sequence shown here is derived from an EMBL/GenBank/DDBJ whole genome shotgun (WGS) entry which is preliminary data.</text>
</comment>
<accession>A0A4R0RZ02</accession>
<dbReference type="PROSITE" id="PS51505">
    <property type="entry name" value="SCA7"/>
    <property type="match status" value="1"/>
</dbReference>
<dbReference type="GO" id="GO:0006357">
    <property type="term" value="P:regulation of transcription by RNA polymerase II"/>
    <property type="evidence" value="ECO:0007669"/>
    <property type="project" value="TreeGrafter"/>
</dbReference>
<evidence type="ECO:0000313" key="4">
    <source>
        <dbReference type="Proteomes" id="UP000292702"/>
    </source>
</evidence>
<name>A0A4R0RZ02_9APHY</name>
<dbReference type="STRING" id="92696.A0A4R0RZ02"/>
<feature type="region of interest" description="Disordered" evidence="1">
    <location>
        <begin position="200"/>
        <end position="286"/>
    </location>
</feature>
<gene>
    <name evidence="3" type="ORF">EIP91_006853</name>
</gene>
<feature type="compositionally biased region" description="Low complexity" evidence="1">
    <location>
        <begin position="7"/>
        <end position="18"/>
    </location>
</feature>
<sequence length="354" mass="37875">MPVKLKPSPAASPQPSFSWDNQTPSPPPKSQPDIAPPTQWLSALDMKTFGAEPLNGEIGLVKCKDCGKPVLRSAMSEHADNCNKIRAGGKKGAKGKGIAAPPAPAPTTTDTNAGKKRKAEDEEPTPEDPSAPKKKKPATKVTKGRMKGPVDYDKQCGVINDKGLPCSRSLTCKSHAMGAKRSVLGRSRPYDELLLEWNRLNNPNFVEPVKRESKQERKERKEREKAEKKRQQMEAAAAAGADASKKQAAAASAPKKSKKAAATTTAATTAAAVAPVAPRLDDDEDPVDLDSEAEMDSLVGAVRLAQDRGLIGVPLAVPCDASSWFVARRERVRTCRDLLSNALMPARPPAARLT</sequence>
<dbReference type="InterPro" id="IPR037804">
    <property type="entry name" value="SGF73"/>
</dbReference>
<organism evidence="3 4">
    <name type="scientific">Steccherinum ochraceum</name>
    <dbReference type="NCBI Taxonomy" id="92696"/>
    <lineage>
        <taxon>Eukaryota</taxon>
        <taxon>Fungi</taxon>
        <taxon>Dikarya</taxon>
        <taxon>Basidiomycota</taxon>
        <taxon>Agaricomycotina</taxon>
        <taxon>Agaricomycetes</taxon>
        <taxon>Polyporales</taxon>
        <taxon>Steccherinaceae</taxon>
        <taxon>Steccherinum</taxon>
    </lineage>
</organism>
<dbReference type="GO" id="GO:0031048">
    <property type="term" value="P:regulatory ncRNA-mediated heterochromatin formation"/>
    <property type="evidence" value="ECO:0007669"/>
    <property type="project" value="TreeGrafter"/>
</dbReference>
<evidence type="ECO:0000256" key="1">
    <source>
        <dbReference type="SAM" id="MobiDB-lite"/>
    </source>
</evidence>
<feature type="compositionally biased region" description="Low complexity" evidence="1">
    <location>
        <begin position="96"/>
        <end position="112"/>
    </location>
</feature>
<feature type="compositionally biased region" description="Low complexity" evidence="1">
    <location>
        <begin position="233"/>
        <end position="274"/>
    </location>
</feature>
<dbReference type="OrthoDB" id="21678at2759"/>
<dbReference type="Gene3D" id="6.10.140.1270">
    <property type="match status" value="1"/>
</dbReference>
<evidence type="ECO:0000313" key="3">
    <source>
        <dbReference type="EMBL" id="TCD69628.1"/>
    </source>
</evidence>
<dbReference type="Pfam" id="PF08313">
    <property type="entry name" value="SCA7"/>
    <property type="match status" value="1"/>
</dbReference>
<feature type="region of interest" description="Disordered" evidence="1">
    <location>
        <begin position="1"/>
        <end position="38"/>
    </location>
</feature>
<feature type="compositionally biased region" description="Basic and acidic residues" evidence="1">
    <location>
        <begin position="208"/>
        <end position="232"/>
    </location>
</feature>
<proteinExistence type="predicted"/>
<keyword evidence="4" id="KW-1185">Reference proteome</keyword>
<dbReference type="AlphaFoldDB" id="A0A4R0RZ02"/>